<dbReference type="CDD" id="cd00761">
    <property type="entry name" value="Glyco_tranf_GTA_type"/>
    <property type="match status" value="1"/>
</dbReference>
<feature type="domain" description="Glycosyltransferase 2-like" evidence="1">
    <location>
        <begin position="3"/>
        <end position="140"/>
    </location>
</feature>
<keyword evidence="3" id="KW-1185">Reference proteome</keyword>
<evidence type="ECO:0000313" key="2">
    <source>
        <dbReference type="EMBL" id="MXV51314.1"/>
    </source>
</evidence>
<dbReference type="AlphaFoldDB" id="A0A7K1Y9R5"/>
<dbReference type="EMBL" id="WVHT01000004">
    <property type="protein sequence ID" value="MXV51314.1"/>
    <property type="molecule type" value="Genomic_DNA"/>
</dbReference>
<accession>A0A7K1Y9R5</accession>
<dbReference type="SUPFAM" id="SSF53448">
    <property type="entry name" value="Nucleotide-diphospho-sugar transferases"/>
    <property type="match status" value="1"/>
</dbReference>
<keyword evidence="2" id="KW-0808">Transferase</keyword>
<sequence length="298" mass="34100">MVSVIIPCYNCEGFISRAINSVLNQTYKNFEIILVNNNSSDNTMQVLADLKAKYPDKISIYEEFKPGAPAARNCGLKNAKGKWIQFLDADDEILPNKLLQQIHLANCTGASVVAGNSLLEYTIKGKIKKVVRRTNRNIWKGLITSNLGITSSNLWQKDLLLDVNGWDENVTSSQEYDLLFRLLKKEARIVTDKSVDTIVHFSENSVSKSTDVNKLKKILNNRVTLRLKIKEELERTNSLTKNLSLLIDDYIYTEIMSFYRHFPQYARELLKEHNPKIKLSKALKLKTKNFLKSLLSKK</sequence>
<dbReference type="Pfam" id="PF00535">
    <property type="entry name" value="Glycos_transf_2"/>
    <property type="match status" value="1"/>
</dbReference>
<dbReference type="GO" id="GO:0016758">
    <property type="term" value="F:hexosyltransferase activity"/>
    <property type="evidence" value="ECO:0007669"/>
    <property type="project" value="UniProtKB-ARBA"/>
</dbReference>
<evidence type="ECO:0000313" key="3">
    <source>
        <dbReference type="Proteomes" id="UP000466586"/>
    </source>
</evidence>
<dbReference type="InterPro" id="IPR001173">
    <property type="entry name" value="Glyco_trans_2-like"/>
</dbReference>
<evidence type="ECO:0000259" key="1">
    <source>
        <dbReference type="Pfam" id="PF00535"/>
    </source>
</evidence>
<organism evidence="2 3">
    <name type="scientific">Hufsiella arboris</name>
    <dbReference type="NCBI Taxonomy" id="2695275"/>
    <lineage>
        <taxon>Bacteria</taxon>
        <taxon>Pseudomonadati</taxon>
        <taxon>Bacteroidota</taxon>
        <taxon>Sphingobacteriia</taxon>
        <taxon>Sphingobacteriales</taxon>
        <taxon>Sphingobacteriaceae</taxon>
        <taxon>Hufsiella</taxon>
    </lineage>
</organism>
<gene>
    <name evidence="2" type="ORF">GS399_10070</name>
</gene>
<protein>
    <submittedName>
        <fullName evidence="2">Glycosyltransferase</fullName>
    </submittedName>
</protein>
<dbReference type="RefSeq" id="WP_160844493.1">
    <property type="nucleotide sequence ID" value="NZ_WVHT01000004.1"/>
</dbReference>
<comment type="caution">
    <text evidence="2">The sequence shown here is derived from an EMBL/GenBank/DDBJ whole genome shotgun (WGS) entry which is preliminary data.</text>
</comment>
<dbReference type="Gene3D" id="3.90.550.10">
    <property type="entry name" value="Spore Coat Polysaccharide Biosynthesis Protein SpsA, Chain A"/>
    <property type="match status" value="1"/>
</dbReference>
<proteinExistence type="predicted"/>
<dbReference type="InterPro" id="IPR029044">
    <property type="entry name" value="Nucleotide-diphossugar_trans"/>
</dbReference>
<reference evidence="2 3" key="1">
    <citation type="submission" date="2019-11" db="EMBL/GenBank/DDBJ databases">
        <title>Pedobacter sp. HMF7647 Genome sequencing and assembly.</title>
        <authorList>
            <person name="Kang H."/>
            <person name="Kim H."/>
            <person name="Joh K."/>
        </authorList>
    </citation>
    <scope>NUCLEOTIDE SEQUENCE [LARGE SCALE GENOMIC DNA]</scope>
    <source>
        <strain evidence="2 3">HMF7647</strain>
    </source>
</reference>
<dbReference type="PANTHER" id="PTHR22916:SF3">
    <property type="entry name" value="UDP-GLCNAC:BETAGAL BETA-1,3-N-ACETYLGLUCOSAMINYLTRANSFERASE-LIKE PROTEIN 1"/>
    <property type="match status" value="1"/>
</dbReference>
<dbReference type="Proteomes" id="UP000466586">
    <property type="component" value="Unassembled WGS sequence"/>
</dbReference>
<name>A0A7K1Y9R5_9SPHI</name>
<dbReference type="PANTHER" id="PTHR22916">
    <property type="entry name" value="GLYCOSYLTRANSFERASE"/>
    <property type="match status" value="1"/>
</dbReference>